<dbReference type="SUPFAM" id="SSF56112">
    <property type="entry name" value="Protein kinase-like (PK-like)"/>
    <property type="match status" value="1"/>
</dbReference>
<keyword evidence="7" id="KW-0732">Signal</keyword>
<dbReference type="InterPro" id="IPR000719">
    <property type="entry name" value="Prot_kinase_dom"/>
</dbReference>
<evidence type="ECO:0000256" key="18">
    <source>
        <dbReference type="RuleBase" id="RU000304"/>
    </source>
</evidence>
<comment type="catalytic activity">
    <reaction evidence="16">
        <text>L-seryl-[protein] + ATP = O-phospho-L-seryl-[protein] + ADP + H(+)</text>
        <dbReference type="Rhea" id="RHEA:17989"/>
        <dbReference type="Rhea" id="RHEA-COMP:9863"/>
        <dbReference type="Rhea" id="RHEA-COMP:11604"/>
        <dbReference type="ChEBI" id="CHEBI:15378"/>
        <dbReference type="ChEBI" id="CHEBI:29999"/>
        <dbReference type="ChEBI" id="CHEBI:30616"/>
        <dbReference type="ChEBI" id="CHEBI:83421"/>
        <dbReference type="ChEBI" id="CHEBI:456216"/>
        <dbReference type="EC" id="2.7.11.1"/>
    </reaction>
</comment>
<gene>
    <name evidence="21" type="ORF">BVRB_5g123030</name>
</gene>
<dbReference type="Pfam" id="PF07714">
    <property type="entry name" value="PK_Tyr_Ser-Thr"/>
    <property type="match status" value="1"/>
</dbReference>
<keyword evidence="12 19" id="KW-0472">Membrane</keyword>
<keyword evidence="14" id="KW-0325">Glycoprotein</keyword>
<feature type="binding site" evidence="17">
    <location>
        <position position="114"/>
    </location>
    <ligand>
        <name>ATP</name>
        <dbReference type="ChEBI" id="CHEBI:30616"/>
    </ligand>
</feature>
<protein>
    <recommendedName>
        <fullName evidence="3">non-specific serine/threonine protein kinase</fullName>
        <ecNumber evidence="3">2.7.11.1</ecNumber>
    </recommendedName>
</protein>
<dbReference type="EC" id="2.7.11.1" evidence="3"/>
<dbReference type="PROSITE" id="PS50011">
    <property type="entry name" value="PROTEIN_KINASE_DOM"/>
    <property type="match status" value="1"/>
</dbReference>
<evidence type="ECO:0000313" key="22">
    <source>
        <dbReference type="Proteomes" id="UP000035740"/>
    </source>
</evidence>
<evidence type="ECO:0000256" key="17">
    <source>
        <dbReference type="PROSITE-ProRule" id="PRU10141"/>
    </source>
</evidence>
<evidence type="ECO:0000256" key="12">
    <source>
        <dbReference type="ARBA" id="ARBA00023136"/>
    </source>
</evidence>
<dbReference type="PROSITE" id="PS00107">
    <property type="entry name" value="PROTEIN_KINASE_ATP"/>
    <property type="match status" value="1"/>
</dbReference>
<evidence type="ECO:0000256" key="9">
    <source>
        <dbReference type="ARBA" id="ARBA00022777"/>
    </source>
</evidence>
<dbReference type="GO" id="GO:0004674">
    <property type="term" value="F:protein serine/threonine kinase activity"/>
    <property type="evidence" value="ECO:0007669"/>
    <property type="project" value="UniProtKB-KW"/>
</dbReference>
<dbReference type="InterPro" id="IPR017441">
    <property type="entry name" value="Protein_kinase_ATP_BS"/>
</dbReference>
<dbReference type="InterPro" id="IPR047117">
    <property type="entry name" value="PERK1-13-like"/>
</dbReference>
<evidence type="ECO:0000256" key="10">
    <source>
        <dbReference type="ARBA" id="ARBA00022840"/>
    </source>
</evidence>
<dbReference type="InterPro" id="IPR011009">
    <property type="entry name" value="Kinase-like_dom_sf"/>
</dbReference>
<dbReference type="OrthoDB" id="4062651at2759"/>
<dbReference type="FunFam" id="1.10.510.10:FF:000287">
    <property type="entry name" value="probable LRR receptor-like serine/threonine-protein kinase RKF3"/>
    <property type="match status" value="1"/>
</dbReference>
<accession>A0A0J8BCS2</accession>
<keyword evidence="11 19" id="KW-1133">Transmembrane helix</keyword>
<evidence type="ECO:0000256" key="15">
    <source>
        <dbReference type="ARBA" id="ARBA00047899"/>
    </source>
</evidence>
<keyword evidence="9" id="KW-0418">Kinase</keyword>
<dbReference type="EMBL" id="KQ090289">
    <property type="protein sequence ID" value="KMS97873.1"/>
    <property type="molecule type" value="Genomic_DNA"/>
</dbReference>
<comment type="subcellular location">
    <subcellularLocation>
        <location evidence="1">Cell membrane</location>
        <topology evidence="1">Single-pass membrane protein</topology>
    </subcellularLocation>
    <subcellularLocation>
        <location evidence="2">Membrane</location>
        <topology evidence="2">Single-pass type I membrane protein</topology>
    </subcellularLocation>
</comment>
<dbReference type="CDD" id="cd14066">
    <property type="entry name" value="STKc_IRAK"/>
    <property type="match status" value="1"/>
</dbReference>
<evidence type="ECO:0000256" key="6">
    <source>
        <dbReference type="ARBA" id="ARBA00022692"/>
    </source>
</evidence>
<dbReference type="PROSITE" id="PS00108">
    <property type="entry name" value="PROTEIN_KINASE_ST"/>
    <property type="match status" value="1"/>
</dbReference>
<dbReference type="GO" id="GO:0005886">
    <property type="term" value="C:plasma membrane"/>
    <property type="evidence" value="ECO:0007669"/>
    <property type="project" value="UniProtKB-SubCell"/>
</dbReference>
<keyword evidence="22" id="KW-1185">Reference proteome</keyword>
<organism evidence="21 22">
    <name type="scientific">Beta vulgaris subsp. vulgaris</name>
    <name type="common">Beet</name>
    <dbReference type="NCBI Taxonomy" id="3555"/>
    <lineage>
        <taxon>Eukaryota</taxon>
        <taxon>Viridiplantae</taxon>
        <taxon>Streptophyta</taxon>
        <taxon>Embryophyta</taxon>
        <taxon>Tracheophyta</taxon>
        <taxon>Spermatophyta</taxon>
        <taxon>Magnoliopsida</taxon>
        <taxon>eudicotyledons</taxon>
        <taxon>Gunneridae</taxon>
        <taxon>Pentapetalae</taxon>
        <taxon>Caryophyllales</taxon>
        <taxon>Chenopodiaceae</taxon>
        <taxon>Betoideae</taxon>
        <taxon>Beta</taxon>
    </lineage>
</organism>
<dbReference type="KEGG" id="bvg:104907837"/>
<dbReference type="InterPro" id="IPR001245">
    <property type="entry name" value="Ser-Thr/Tyr_kinase_cat_dom"/>
</dbReference>
<dbReference type="PANTHER" id="PTHR47982">
    <property type="entry name" value="PROLINE-RICH RECEPTOR-LIKE PROTEIN KINASE PERK4"/>
    <property type="match status" value="1"/>
</dbReference>
<keyword evidence="8 17" id="KW-0547">Nucleotide-binding</keyword>
<dbReference type="Gramene" id="KMS97873">
    <property type="protein sequence ID" value="KMS97873"/>
    <property type="gene ID" value="BVRB_5g123030"/>
</dbReference>
<comment type="catalytic activity">
    <reaction evidence="15">
        <text>L-threonyl-[protein] + ATP = O-phospho-L-threonyl-[protein] + ADP + H(+)</text>
        <dbReference type="Rhea" id="RHEA:46608"/>
        <dbReference type="Rhea" id="RHEA-COMP:11060"/>
        <dbReference type="Rhea" id="RHEA-COMP:11605"/>
        <dbReference type="ChEBI" id="CHEBI:15378"/>
        <dbReference type="ChEBI" id="CHEBI:30013"/>
        <dbReference type="ChEBI" id="CHEBI:30616"/>
        <dbReference type="ChEBI" id="CHEBI:61977"/>
        <dbReference type="ChEBI" id="CHEBI:456216"/>
        <dbReference type="EC" id="2.7.11.1"/>
    </reaction>
</comment>
<feature type="transmembrane region" description="Helical" evidence="19">
    <location>
        <begin position="6"/>
        <end position="31"/>
    </location>
</feature>
<dbReference type="Gene3D" id="3.30.200.20">
    <property type="entry name" value="Phosphorylase Kinase, domain 1"/>
    <property type="match status" value="1"/>
</dbReference>
<dbReference type="InterPro" id="IPR008271">
    <property type="entry name" value="Ser/Thr_kinase_AS"/>
</dbReference>
<keyword evidence="6 19" id="KW-0812">Transmembrane</keyword>
<keyword evidence="13" id="KW-0675">Receptor</keyword>
<evidence type="ECO:0000259" key="20">
    <source>
        <dbReference type="PROSITE" id="PS50011"/>
    </source>
</evidence>
<name>A0A0J8BCS2_BETVV</name>
<evidence type="ECO:0000256" key="5">
    <source>
        <dbReference type="ARBA" id="ARBA00022679"/>
    </source>
</evidence>
<dbReference type="GO" id="GO:0005524">
    <property type="term" value="F:ATP binding"/>
    <property type="evidence" value="ECO:0007669"/>
    <property type="project" value="UniProtKB-UniRule"/>
</dbReference>
<evidence type="ECO:0000256" key="16">
    <source>
        <dbReference type="ARBA" id="ARBA00048679"/>
    </source>
</evidence>
<dbReference type="Gene3D" id="1.10.510.10">
    <property type="entry name" value="Transferase(Phosphotransferase) domain 1"/>
    <property type="match status" value="1"/>
</dbReference>
<evidence type="ECO:0000256" key="13">
    <source>
        <dbReference type="ARBA" id="ARBA00023170"/>
    </source>
</evidence>
<dbReference type="Proteomes" id="UP000035740">
    <property type="component" value="Unassembled WGS sequence"/>
</dbReference>
<dbReference type="AlphaFoldDB" id="A0A0J8BCS2"/>
<evidence type="ECO:0000256" key="2">
    <source>
        <dbReference type="ARBA" id="ARBA00004479"/>
    </source>
</evidence>
<evidence type="ECO:0000313" key="21">
    <source>
        <dbReference type="EMBL" id="KMS97873.1"/>
    </source>
</evidence>
<dbReference type="eggNOG" id="KOG1187">
    <property type="taxonomic scope" value="Eukaryota"/>
</dbReference>
<evidence type="ECO:0000256" key="14">
    <source>
        <dbReference type="ARBA" id="ARBA00023180"/>
    </source>
</evidence>
<evidence type="ECO:0000256" key="3">
    <source>
        <dbReference type="ARBA" id="ARBA00012513"/>
    </source>
</evidence>
<proteinExistence type="inferred from homology"/>
<evidence type="ECO:0000256" key="8">
    <source>
        <dbReference type="ARBA" id="ARBA00022741"/>
    </source>
</evidence>
<keyword evidence="10 17" id="KW-0067">ATP-binding</keyword>
<reference evidence="21 22" key="1">
    <citation type="journal article" date="2014" name="Nature">
        <title>The genome of the recently domesticated crop plant sugar beet (Beta vulgaris).</title>
        <authorList>
            <person name="Dohm J.C."/>
            <person name="Minoche A.E."/>
            <person name="Holtgrawe D."/>
            <person name="Capella-Gutierrez S."/>
            <person name="Zakrzewski F."/>
            <person name="Tafer H."/>
            <person name="Rupp O."/>
            <person name="Sorensen T.R."/>
            <person name="Stracke R."/>
            <person name="Reinhardt R."/>
            <person name="Goesmann A."/>
            <person name="Kraft T."/>
            <person name="Schulz B."/>
            <person name="Stadler P.F."/>
            <person name="Schmidt T."/>
            <person name="Gabaldon T."/>
            <person name="Lehrach H."/>
            <person name="Weisshaar B."/>
            <person name="Himmelbauer H."/>
        </authorList>
    </citation>
    <scope>NUCLEOTIDE SEQUENCE [LARGE SCALE GENOMIC DNA]</scope>
    <source>
        <tissue evidence="21">Taproot</tissue>
    </source>
</reference>
<dbReference type="SMART" id="SM00220">
    <property type="entry name" value="S_TKc"/>
    <property type="match status" value="1"/>
</dbReference>
<feature type="domain" description="Protein kinase" evidence="20">
    <location>
        <begin position="86"/>
        <end position="363"/>
    </location>
</feature>
<evidence type="ECO:0000256" key="1">
    <source>
        <dbReference type="ARBA" id="ARBA00004162"/>
    </source>
</evidence>
<keyword evidence="5" id="KW-0808">Transferase</keyword>
<comment type="similarity">
    <text evidence="18">Belongs to the protein kinase superfamily.</text>
</comment>
<evidence type="ECO:0000256" key="11">
    <source>
        <dbReference type="ARBA" id="ARBA00022989"/>
    </source>
</evidence>
<evidence type="ECO:0000256" key="7">
    <source>
        <dbReference type="ARBA" id="ARBA00022729"/>
    </source>
</evidence>
<keyword evidence="4 18" id="KW-0723">Serine/threonine-protein kinase</keyword>
<evidence type="ECO:0000256" key="19">
    <source>
        <dbReference type="SAM" id="Phobius"/>
    </source>
</evidence>
<sequence>MSILKILLAVSISGWAIALITIVGLCVLFYVHFRLRKKHHVGDVATTITTATTVAGPVAQGEVIDPDIEAHNIFGFDELLQATNGFSRDRLIGEGGFGLVYQAVLEDGREVAIKRLREGSRQIEQFATEMKLKNHLAHNSIVRNFGCCIEGRERCIVYSLAHEGSLESHIKDLPRKKELNWKRRYEIALGVASAIQFLHTGESGHVIIHRDIKSSNILLDHQFKPKLADFGIAKMSEEEFTHLTTEAKGTIGYMDPSYSQTGKLTMESDVFSFGVVLLELITGINPTDNKSLPVGVAMVHWATQLIKQGLEDENFKDLVDKRLEQYDVQQLREMTTCAALCVRKNPTDRPKMSEIVQVLEGNIPAREIAGASGIWSEEEDNARELWSMAFEGQSSQVQLA</sequence>
<evidence type="ECO:0000256" key="4">
    <source>
        <dbReference type="ARBA" id="ARBA00022527"/>
    </source>
</evidence>